<evidence type="ECO:0000256" key="1">
    <source>
        <dbReference type="ARBA" id="ARBA00008889"/>
    </source>
</evidence>
<dbReference type="GeneID" id="77731136"/>
<evidence type="ECO:0000313" key="4">
    <source>
        <dbReference type="Proteomes" id="UP001164286"/>
    </source>
</evidence>
<dbReference type="AlphaFoldDB" id="A0AA38HB76"/>
<reference evidence="3" key="1">
    <citation type="journal article" date="2022" name="G3 (Bethesda)">
        <title>High quality genome of the basidiomycete yeast Dioszegia hungarica PDD-24b-2 isolated from cloud water.</title>
        <authorList>
            <person name="Jarrige D."/>
            <person name="Haridas S."/>
            <person name="Bleykasten-Grosshans C."/>
            <person name="Joly M."/>
            <person name="Nadalig T."/>
            <person name="Sancelme M."/>
            <person name="Vuilleumier S."/>
            <person name="Grigoriev I.V."/>
            <person name="Amato P."/>
            <person name="Bringel F."/>
        </authorList>
    </citation>
    <scope>NUCLEOTIDE SEQUENCE</scope>
    <source>
        <strain evidence="3">PDD-24b-2</strain>
    </source>
</reference>
<feature type="compositionally biased region" description="Polar residues" evidence="2">
    <location>
        <begin position="1"/>
        <end position="10"/>
    </location>
</feature>
<dbReference type="InterPro" id="IPR047865">
    <property type="entry name" value="Ribosomal_uL10_bac_type"/>
</dbReference>
<dbReference type="Gene3D" id="3.30.70.1730">
    <property type="match status" value="1"/>
</dbReference>
<dbReference type="PANTHER" id="PTHR11560">
    <property type="entry name" value="39S RIBOSOMAL PROTEIN L10, MITOCHONDRIAL"/>
    <property type="match status" value="1"/>
</dbReference>
<evidence type="ECO:0000313" key="3">
    <source>
        <dbReference type="EMBL" id="KAI9637943.1"/>
    </source>
</evidence>
<evidence type="ECO:0000256" key="2">
    <source>
        <dbReference type="SAM" id="MobiDB-lite"/>
    </source>
</evidence>
<feature type="compositionally biased region" description="Pro residues" evidence="2">
    <location>
        <begin position="84"/>
        <end position="99"/>
    </location>
</feature>
<gene>
    <name evidence="3" type="ORF">MKK02DRAFT_42322</name>
</gene>
<dbReference type="SUPFAM" id="SSF160369">
    <property type="entry name" value="Ribosomal protein L10-like"/>
    <property type="match status" value="1"/>
</dbReference>
<feature type="region of interest" description="Disordered" evidence="2">
    <location>
        <begin position="124"/>
        <end position="143"/>
    </location>
</feature>
<accession>A0AA38HB76</accession>
<feature type="region of interest" description="Disordered" evidence="2">
    <location>
        <begin position="84"/>
        <end position="108"/>
    </location>
</feature>
<dbReference type="RefSeq" id="XP_052947720.1">
    <property type="nucleotide sequence ID" value="XM_053091931.1"/>
</dbReference>
<dbReference type="InterPro" id="IPR043141">
    <property type="entry name" value="Ribosomal_uL10-like_sf"/>
</dbReference>
<keyword evidence="4" id="KW-1185">Reference proteome</keyword>
<dbReference type="Proteomes" id="UP001164286">
    <property type="component" value="Unassembled WGS sequence"/>
</dbReference>
<dbReference type="EMBL" id="JAKWFO010000003">
    <property type="protein sequence ID" value="KAI9637943.1"/>
    <property type="molecule type" value="Genomic_DNA"/>
</dbReference>
<proteinExistence type="inferred from homology"/>
<comment type="caution">
    <text evidence="3">The sequence shown here is derived from an EMBL/GenBank/DDBJ whole genome shotgun (WGS) entry which is preliminary data.</text>
</comment>
<feature type="region of interest" description="Disordered" evidence="2">
    <location>
        <begin position="1"/>
        <end position="33"/>
    </location>
</feature>
<name>A0AA38HB76_9TREE</name>
<comment type="similarity">
    <text evidence="1">Belongs to the universal ribosomal protein uL10 family.</text>
</comment>
<organism evidence="3 4">
    <name type="scientific">Dioszegia hungarica</name>
    <dbReference type="NCBI Taxonomy" id="4972"/>
    <lineage>
        <taxon>Eukaryota</taxon>
        <taxon>Fungi</taxon>
        <taxon>Dikarya</taxon>
        <taxon>Basidiomycota</taxon>
        <taxon>Agaricomycotina</taxon>
        <taxon>Tremellomycetes</taxon>
        <taxon>Tremellales</taxon>
        <taxon>Bulleribasidiaceae</taxon>
        <taxon>Dioszegia</taxon>
    </lineage>
</organism>
<feature type="compositionally biased region" description="Low complexity" evidence="2">
    <location>
        <begin position="11"/>
        <end position="33"/>
    </location>
</feature>
<protein>
    <submittedName>
        <fullName evidence="3">Uncharacterized protein</fullName>
    </submittedName>
</protein>
<sequence length="277" mass="29033">MSARTSLRSISTTARRLATPAASSSSTSSATAEATRVYGPRKAFLHAYYTHLLRTSQLVLLFKHDNLTVSNLLAIRRAIAKIPIPPPSRAISPPPPPPSSGEIEGEDTSARATLTISRTGVLSSLFKSPSSRPSSSSLTPPSLLPHLTGPTALITSPSLSPPYLSKLLTTINRELRKVQKEIPPNTAPEKVKQPTLQLVAGIMEGGRLVGVKEVESVGKLPALDTLRAQVVGLLEGQGRGLLGLLGQAGGGGLVRTLQGLEEGLKGGEAGEEKKAEP</sequence>